<dbReference type="KEGG" id="pchi:PC41400_06510"/>
<evidence type="ECO:0000256" key="2">
    <source>
        <dbReference type="SAM" id="MobiDB-lite"/>
    </source>
</evidence>
<dbReference type="EMBL" id="JAMDMJ010000008">
    <property type="protein sequence ID" value="MCY9595569.1"/>
    <property type="molecule type" value="Genomic_DNA"/>
</dbReference>
<dbReference type="InterPro" id="IPR036034">
    <property type="entry name" value="PDZ_sf"/>
</dbReference>
<dbReference type="CDD" id="cd06779">
    <property type="entry name" value="cpPDZ_Deg_HtrA-like"/>
    <property type="match status" value="1"/>
</dbReference>
<dbReference type="EMBL" id="CP026520">
    <property type="protein sequence ID" value="QAV17333.1"/>
    <property type="molecule type" value="Genomic_DNA"/>
</dbReference>
<dbReference type="Gene3D" id="2.30.42.10">
    <property type="match status" value="1"/>
</dbReference>
<name>A0A410WSM3_9BACL</name>
<dbReference type="AlphaFoldDB" id="A0A410WSM3"/>
<feature type="domain" description="PDZ" evidence="3">
    <location>
        <begin position="167"/>
        <end position="226"/>
    </location>
</feature>
<dbReference type="Pfam" id="PF08327">
    <property type="entry name" value="AHSA1"/>
    <property type="match status" value="1"/>
</dbReference>
<dbReference type="Pfam" id="PF13180">
    <property type="entry name" value="PDZ_2"/>
    <property type="match status" value="1"/>
</dbReference>
<feature type="region of interest" description="Disordered" evidence="2">
    <location>
        <begin position="290"/>
        <end position="312"/>
    </location>
</feature>
<feature type="compositionally biased region" description="Low complexity" evidence="2">
    <location>
        <begin position="300"/>
        <end position="312"/>
    </location>
</feature>
<comment type="similarity">
    <text evidence="1">Belongs to the AHA1 family.</text>
</comment>
<dbReference type="SUPFAM" id="SSF55961">
    <property type="entry name" value="Bet v1-like"/>
    <property type="match status" value="1"/>
</dbReference>
<dbReference type="SMART" id="SM00228">
    <property type="entry name" value="PDZ"/>
    <property type="match status" value="1"/>
</dbReference>
<accession>A0A410WSM3</accession>
<evidence type="ECO:0000313" key="5">
    <source>
        <dbReference type="EMBL" id="QAV17333.1"/>
    </source>
</evidence>
<evidence type="ECO:0000256" key="1">
    <source>
        <dbReference type="ARBA" id="ARBA00006817"/>
    </source>
</evidence>
<evidence type="ECO:0000313" key="7">
    <source>
        <dbReference type="Proteomes" id="UP001527202"/>
    </source>
</evidence>
<dbReference type="SUPFAM" id="SSF50156">
    <property type="entry name" value="PDZ domain-like"/>
    <property type="match status" value="1"/>
</dbReference>
<evidence type="ECO:0000313" key="6">
    <source>
        <dbReference type="Proteomes" id="UP000288943"/>
    </source>
</evidence>
<organism evidence="5 6">
    <name type="scientific">Paenibacillus chitinolyticus</name>
    <dbReference type="NCBI Taxonomy" id="79263"/>
    <lineage>
        <taxon>Bacteria</taxon>
        <taxon>Bacillati</taxon>
        <taxon>Bacillota</taxon>
        <taxon>Bacilli</taxon>
        <taxon>Bacillales</taxon>
        <taxon>Paenibacillaceae</taxon>
        <taxon>Paenibacillus</taxon>
    </lineage>
</organism>
<reference evidence="5 6" key="1">
    <citation type="submission" date="2018-01" db="EMBL/GenBank/DDBJ databases">
        <title>The whole genome sequencing and assembly of Paenibacillus chitinolyticus KCCM 41400 strain.</title>
        <authorList>
            <person name="Kim J.-Y."/>
            <person name="Park M.-K."/>
            <person name="Lee Y.-J."/>
            <person name="Yi H."/>
            <person name="Bahn Y.-S."/>
            <person name="Kim J.F."/>
            <person name="Lee D.-W."/>
        </authorList>
    </citation>
    <scope>NUCLEOTIDE SEQUENCE [LARGE SCALE GENOMIC DNA]</scope>
    <source>
        <strain evidence="5 6">KCCM 41400</strain>
    </source>
</reference>
<proteinExistence type="inferred from homology"/>
<evidence type="ECO:0000259" key="3">
    <source>
        <dbReference type="PROSITE" id="PS50106"/>
    </source>
</evidence>
<dbReference type="InterPro" id="IPR023393">
    <property type="entry name" value="START-like_dom_sf"/>
</dbReference>
<dbReference type="Gene3D" id="3.30.530.20">
    <property type="match status" value="1"/>
</dbReference>
<dbReference type="Proteomes" id="UP001527202">
    <property type="component" value="Unassembled WGS sequence"/>
</dbReference>
<dbReference type="CDD" id="cd07814">
    <property type="entry name" value="SRPBCC_CalC_Aha1-like"/>
    <property type="match status" value="1"/>
</dbReference>
<reference evidence="4 7" key="2">
    <citation type="submission" date="2022-05" db="EMBL/GenBank/DDBJ databases">
        <title>Genome Sequencing of Bee-Associated Microbes.</title>
        <authorList>
            <person name="Dunlap C."/>
        </authorList>
    </citation>
    <scope>NUCLEOTIDE SEQUENCE [LARGE SCALE GENOMIC DNA]</scope>
    <source>
        <strain evidence="4 7">NRRL B-23120</strain>
    </source>
</reference>
<dbReference type="RefSeq" id="WP_042229606.1">
    <property type="nucleotide sequence ID" value="NZ_CP026520.1"/>
</dbReference>
<dbReference type="InterPro" id="IPR013538">
    <property type="entry name" value="ASHA1/2-like_C"/>
</dbReference>
<evidence type="ECO:0000313" key="4">
    <source>
        <dbReference type="EMBL" id="MCY9595569.1"/>
    </source>
</evidence>
<keyword evidence="7" id="KW-1185">Reference proteome</keyword>
<gene>
    <name evidence="4" type="ORF">M5X16_07285</name>
    <name evidence="5" type="ORF">PC41400_06510</name>
</gene>
<dbReference type="GeneID" id="95374470"/>
<dbReference type="InterPro" id="IPR001478">
    <property type="entry name" value="PDZ"/>
</dbReference>
<dbReference type="PROSITE" id="PS50106">
    <property type="entry name" value="PDZ"/>
    <property type="match status" value="1"/>
</dbReference>
<dbReference type="OrthoDB" id="2538979at2"/>
<dbReference type="Proteomes" id="UP000288943">
    <property type="component" value="Chromosome"/>
</dbReference>
<sequence>MIECPTDRTRNVTYLEAAPEQVWWSIATTEGTNTYLTYSSSTTGDPSLPKAGDVYTLNYGDIENQSVVVESVPNRRFVLSDAYQSLAPDGKAEIFYVNTAFTLEESDGFVKLSLQVQGFAEDTYGQWLRECLEMGWRRSLMNLKSVLELGLDLRTELFSYPRLGVTNCTVNPEQSRETGVSVGGGNYLLEVFPNSPAQKAGLRAHDVILGIGGRRTAVYGDFVRVISSYSGKKGPVSVTFSRSGKRHETTVLLSVEEQFTGLNKESLSLEEIKQRRELIAKSRSASGAIWTGTENGMKTAAENGEDGAAGAQ</sequence>
<protein>
    <submittedName>
        <fullName evidence="5">PDZ domain-containing protein</fullName>
    </submittedName>
</protein>